<evidence type="ECO:0000313" key="3">
    <source>
        <dbReference type="EMBL" id="MDO5976123.1"/>
    </source>
</evidence>
<protein>
    <recommendedName>
        <fullName evidence="5">LPP20 lipoprotein</fullName>
    </recommendedName>
</protein>
<sequence>MRLLFLFLSFVLLSSPFLFAQSQLSDDDKLKIITKKSLKDNPSHWAFINYVNKNLSLVKHKSNAKKYLKNGNIKTALHHYMLGLSKATKNRQIKRYKKKFTPDLSKEAMAAVNDEMDSIREALSKQSFIEKAKTEKCYIDYLKYLQKLNKIKLSNDNLLEYEVLPYNKEEMNKALQAYNHTANLIAPCYYNLAVQKETTATKKADWKKISSYYAIVQAYEENYEDAKDREDIAVEKSIYNVTVYPETIRSSTYKRLDKSLQLMIKDELSSSFNGERMRHIRLVSESVPTDFIINLAVSDIFVDHSGTESENANYEREIVTGKDKDGNEIMSTVRASVTYFSMESSSKTKVFVEIVDNSTGEIKYSETFQGSSNWYTKWYKLTGNDKALTKKESRGLPYRTKPETRPSDLSLIQNAIDGTVKNISKSLNSDFLYAKGVVSY</sequence>
<evidence type="ECO:0000256" key="2">
    <source>
        <dbReference type="SAM" id="SignalP"/>
    </source>
</evidence>
<dbReference type="Proteomes" id="UP001176806">
    <property type="component" value="Unassembled WGS sequence"/>
</dbReference>
<evidence type="ECO:0008006" key="5">
    <source>
        <dbReference type="Google" id="ProtNLM"/>
    </source>
</evidence>
<reference evidence="3" key="1">
    <citation type="submission" date="2023-07" db="EMBL/GenBank/DDBJ databases">
        <title>Two novel species in the genus Flavivirga.</title>
        <authorList>
            <person name="Kwon K."/>
        </authorList>
    </citation>
    <scope>NUCLEOTIDE SEQUENCE</scope>
    <source>
        <strain evidence="3">KACC 14158</strain>
    </source>
</reference>
<dbReference type="RefSeq" id="WP_303303385.1">
    <property type="nucleotide sequence ID" value="NZ_BAABDA010000004.1"/>
</dbReference>
<evidence type="ECO:0000256" key="1">
    <source>
        <dbReference type="SAM" id="Coils"/>
    </source>
</evidence>
<dbReference type="EMBL" id="JAUOEL010000007">
    <property type="protein sequence ID" value="MDO5976123.1"/>
    <property type="molecule type" value="Genomic_DNA"/>
</dbReference>
<feature type="chain" id="PRO_5047059475" description="LPP20 lipoprotein" evidence="2">
    <location>
        <begin position="21"/>
        <end position="440"/>
    </location>
</feature>
<evidence type="ECO:0000313" key="4">
    <source>
        <dbReference type="Proteomes" id="UP001176806"/>
    </source>
</evidence>
<name>A0ABT8WSG1_9FLAO</name>
<gene>
    <name evidence="3" type="ORF">Q4Q40_18135</name>
</gene>
<keyword evidence="4" id="KW-1185">Reference proteome</keyword>
<feature type="signal peptide" evidence="2">
    <location>
        <begin position="1"/>
        <end position="20"/>
    </location>
</feature>
<accession>A0ABT8WSG1</accession>
<keyword evidence="2" id="KW-0732">Signal</keyword>
<proteinExistence type="predicted"/>
<keyword evidence="1" id="KW-0175">Coiled coil</keyword>
<feature type="coiled-coil region" evidence="1">
    <location>
        <begin position="209"/>
        <end position="236"/>
    </location>
</feature>
<comment type="caution">
    <text evidence="3">The sequence shown here is derived from an EMBL/GenBank/DDBJ whole genome shotgun (WGS) entry which is preliminary data.</text>
</comment>
<organism evidence="3 4">
    <name type="scientific">Flavivirga jejuensis</name>
    <dbReference type="NCBI Taxonomy" id="870487"/>
    <lineage>
        <taxon>Bacteria</taxon>
        <taxon>Pseudomonadati</taxon>
        <taxon>Bacteroidota</taxon>
        <taxon>Flavobacteriia</taxon>
        <taxon>Flavobacteriales</taxon>
        <taxon>Flavobacteriaceae</taxon>
        <taxon>Flavivirga</taxon>
    </lineage>
</organism>